<dbReference type="EMBL" id="CP092418">
    <property type="protein sequence ID" value="USD20706.1"/>
    <property type="molecule type" value="Genomic_DNA"/>
</dbReference>
<keyword evidence="2" id="KW-1185">Reference proteome</keyword>
<proteinExistence type="predicted"/>
<accession>A0ABY4VBC1</accession>
<organism evidence="1 2">
    <name type="scientific">Microbulbifer variabilis</name>
    <dbReference type="NCBI Taxonomy" id="266805"/>
    <lineage>
        <taxon>Bacteria</taxon>
        <taxon>Pseudomonadati</taxon>
        <taxon>Pseudomonadota</taxon>
        <taxon>Gammaproteobacteria</taxon>
        <taxon>Cellvibrionales</taxon>
        <taxon>Microbulbiferaceae</taxon>
        <taxon>Microbulbifer</taxon>
    </lineage>
</organism>
<evidence type="ECO:0000313" key="2">
    <source>
        <dbReference type="Proteomes" id="UP001055658"/>
    </source>
</evidence>
<name>A0ABY4VBC1_9GAMM</name>
<reference evidence="1" key="1">
    <citation type="submission" date="2022-02" db="EMBL/GenBank/DDBJ databases">
        <title>Coral-associated bacteria.</title>
        <authorList>
            <person name="Tang K."/>
            <person name="Wang X."/>
        </authorList>
    </citation>
    <scope>NUCLEOTIDE SEQUENCE</scope>
    <source>
        <strain evidence="1">SCSIO 43006</strain>
    </source>
</reference>
<gene>
    <name evidence="1" type="ORF">MJO52_16760</name>
</gene>
<evidence type="ECO:0008006" key="3">
    <source>
        <dbReference type="Google" id="ProtNLM"/>
    </source>
</evidence>
<dbReference type="RefSeq" id="WP_252083114.1">
    <property type="nucleotide sequence ID" value="NZ_CP092418.1"/>
</dbReference>
<dbReference type="PROSITE" id="PS51257">
    <property type="entry name" value="PROKAR_LIPOPROTEIN"/>
    <property type="match status" value="1"/>
</dbReference>
<dbReference type="Proteomes" id="UP001055658">
    <property type="component" value="Chromosome"/>
</dbReference>
<sequence>MKKIAVLVLSVIFLASCGENSTPEDLAEDLVDALTSQDQEGYNDLFMTAEDHEGLIELALNADIRESSKKGFMKRTNELVEKMQGADYIRTQKSRIQTAYKKILLKSKNHSFDWDEADLESIDYSIETKFGVERAKLVITMEYMDMKYKINAPRIIKSQDGWKLDLMPSWRG</sequence>
<protein>
    <recommendedName>
        <fullName evidence="3">DUF4878 domain-containing protein</fullName>
    </recommendedName>
</protein>
<evidence type="ECO:0000313" key="1">
    <source>
        <dbReference type="EMBL" id="USD20706.1"/>
    </source>
</evidence>